<comment type="caution">
    <text evidence="2">The sequence shown here is derived from an EMBL/GenBank/DDBJ whole genome shotgun (WGS) entry which is preliminary data.</text>
</comment>
<protein>
    <submittedName>
        <fullName evidence="2">Amidohydrolase</fullName>
    </submittedName>
</protein>
<dbReference type="InterPro" id="IPR006680">
    <property type="entry name" value="Amidohydro-rel"/>
</dbReference>
<dbReference type="Pfam" id="PF04909">
    <property type="entry name" value="Amidohydro_2"/>
    <property type="match status" value="1"/>
</dbReference>
<reference evidence="2 3" key="1">
    <citation type="submission" date="2022-09" db="EMBL/GenBank/DDBJ databases">
        <authorList>
            <person name="Han X.L."/>
            <person name="Wang Q."/>
            <person name="Lu T."/>
        </authorList>
    </citation>
    <scope>NUCLEOTIDE SEQUENCE [LARGE SCALE GENOMIC DNA]</scope>
    <source>
        <strain evidence="2 3">WQ 127069</strain>
    </source>
</reference>
<proteinExistence type="predicted"/>
<feature type="domain" description="Amidohydrolase-related" evidence="1">
    <location>
        <begin position="7"/>
        <end position="251"/>
    </location>
</feature>
<sequence>MQSKITDAYAHFGQPRFGSLDQLISYMDNHQIEQAVAVLGPRVPDFSIISEAAIRYPDRIRAVGIPFGETKDERIEAVKLQLDVGAMGIRLETREAVEYPKILELIGESGCWAYGIGACLNQRVAELYLSWLSQYPKAKLAAPHFMYPDFSPEDPDKSGGSIQKLMQHERFYGIFVRNAGMAASVHPHTAYKAWMEYVYEQCGPNHLMWGSEYPVLYWRNENANAAMDMFRGFLNCNEEEWKRIVSTNAIEQFFTGAAPISTKGFIMESLENQDSSVQKLVIPEWVEQQFERNRTIPYFPKGIDLPVKVCVAILEGYLHSPEFASGRSMSEYIFKQWTRQVSS</sequence>
<dbReference type="SUPFAM" id="SSF51556">
    <property type="entry name" value="Metallo-dependent hydrolases"/>
    <property type="match status" value="1"/>
</dbReference>
<name>A0ABT2U8I1_9BACL</name>
<evidence type="ECO:0000259" key="1">
    <source>
        <dbReference type="Pfam" id="PF04909"/>
    </source>
</evidence>
<accession>A0ABT2U8I1</accession>
<keyword evidence="3" id="KW-1185">Reference proteome</keyword>
<gene>
    <name evidence="2" type="ORF">OB236_02155</name>
</gene>
<evidence type="ECO:0000313" key="2">
    <source>
        <dbReference type="EMBL" id="MCU6790921.1"/>
    </source>
</evidence>
<dbReference type="Gene3D" id="3.20.20.140">
    <property type="entry name" value="Metal-dependent hydrolases"/>
    <property type="match status" value="1"/>
</dbReference>
<dbReference type="RefSeq" id="WP_262682468.1">
    <property type="nucleotide sequence ID" value="NZ_JAOQIO010000007.1"/>
</dbReference>
<dbReference type="EMBL" id="JAOQIO010000007">
    <property type="protein sequence ID" value="MCU6790921.1"/>
    <property type="molecule type" value="Genomic_DNA"/>
</dbReference>
<organism evidence="2 3">
    <name type="scientific">Paenibacillus baimaensis</name>
    <dbReference type="NCBI Taxonomy" id="2982185"/>
    <lineage>
        <taxon>Bacteria</taxon>
        <taxon>Bacillati</taxon>
        <taxon>Bacillota</taxon>
        <taxon>Bacilli</taxon>
        <taxon>Bacillales</taxon>
        <taxon>Paenibacillaceae</taxon>
        <taxon>Paenibacillus</taxon>
    </lineage>
</organism>
<dbReference type="Proteomes" id="UP001652445">
    <property type="component" value="Unassembled WGS sequence"/>
</dbReference>
<evidence type="ECO:0000313" key="3">
    <source>
        <dbReference type="Proteomes" id="UP001652445"/>
    </source>
</evidence>
<dbReference type="InterPro" id="IPR032466">
    <property type="entry name" value="Metal_Hydrolase"/>
</dbReference>